<feature type="compositionally biased region" description="Basic residues" evidence="1">
    <location>
        <begin position="7"/>
        <end position="17"/>
    </location>
</feature>
<protein>
    <submittedName>
        <fullName evidence="4 5">Uncharacterized protein LOC111099486 isoform X1</fullName>
    </submittedName>
</protein>
<dbReference type="RefSeq" id="XP_022286491.1">
    <property type="nucleotide sequence ID" value="XM_022430783.1"/>
</dbReference>
<evidence type="ECO:0000259" key="2">
    <source>
        <dbReference type="PROSITE" id="PS50106"/>
    </source>
</evidence>
<name>A0A8B8A4T1_CRAVI</name>
<evidence type="ECO:0000313" key="6">
    <source>
        <dbReference type="RefSeq" id="XP_022286489.1"/>
    </source>
</evidence>
<evidence type="ECO:0000256" key="1">
    <source>
        <dbReference type="SAM" id="MobiDB-lite"/>
    </source>
</evidence>
<dbReference type="RefSeq" id="XP_022286490.1">
    <property type="nucleotide sequence ID" value="XM_022430782.1"/>
</dbReference>
<reference evidence="4 5" key="1">
    <citation type="submission" date="2025-04" db="UniProtKB">
        <authorList>
            <consortium name="RefSeq"/>
        </authorList>
    </citation>
    <scope>IDENTIFICATION</scope>
    <source>
        <tissue evidence="4 5">Whole sample</tissue>
    </source>
</reference>
<dbReference type="RefSeq" id="XP_022286487.1">
    <property type="nucleotide sequence ID" value="XM_022430779.1"/>
</dbReference>
<dbReference type="InterPro" id="IPR036034">
    <property type="entry name" value="PDZ_sf"/>
</dbReference>
<evidence type="ECO:0000313" key="8">
    <source>
        <dbReference type="RefSeq" id="XP_022286491.1"/>
    </source>
</evidence>
<feature type="compositionally biased region" description="Polar residues" evidence="1">
    <location>
        <begin position="473"/>
        <end position="500"/>
    </location>
</feature>
<evidence type="ECO:0000313" key="3">
    <source>
        <dbReference type="Proteomes" id="UP000694844"/>
    </source>
</evidence>
<gene>
    <name evidence="4 5 6 7 8 9" type="primary">LOC111099486</name>
</gene>
<dbReference type="GO" id="GO:0007165">
    <property type="term" value="P:signal transduction"/>
    <property type="evidence" value="ECO:0007669"/>
    <property type="project" value="TreeGrafter"/>
</dbReference>
<dbReference type="SUPFAM" id="SSF50156">
    <property type="entry name" value="PDZ domain-like"/>
    <property type="match status" value="2"/>
</dbReference>
<evidence type="ECO:0000313" key="9">
    <source>
        <dbReference type="RefSeq" id="XP_022286493.1"/>
    </source>
</evidence>
<dbReference type="InterPro" id="IPR001478">
    <property type="entry name" value="PDZ"/>
</dbReference>
<organism evidence="3 8">
    <name type="scientific">Crassostrea virginica</name>
    <name type="common">Eastern oyster</name>
    <dbReference type="NCBI Taxonomy" id="6565"/>
    <lineage>
        <taxon>Eukaryota</taxon>
        <taxon>Metazoa</taxon>
        <taxon>Spiralia</taxon>
        <taxon>Lophotrochozoa</taxon>
        <taxon>Mollusca</taxon>
        <taxon>Bivalvia</taxon>
        <taxon>Autobranchia</taxon>
        <taxon>Pteriomorphia</taxon>
        <taxon>Ostreida</taxon>
        <taxon>Ostreoidea</taxon>
        <taxon>Ostreidae</taxon>
        <taxon>Crassostrea</taxon>
    </lineage>
</organism>
<dbReference type="OrthoDB" id="6096011at2759"/>
<dbReference type="PANTHER" id="PTHR10316">
    <property type="entry name" value="MEMBRANE ASSOCIATED GUANYLATE KINASE-RELATED"/>
    <property type="match status" value="1"/>
</dbReference>
<dbReference type="RefSeq" id="XP_022286488.1">
    <property type="nucleotide sequence ID" value="XM_022430780.1"/>
</dbReference>
<dbReference type="KEGG" id="cvn:111099486"/>
<dbReference type="AlphaFoldDB" id="A0A8B8A4T1"/>
<sequence>MGNLQGKLRKNKTRKQKEKAEDKCNNRISFHFSENNLRIDRTTTASTPWMQNEPPISSYEFETTPENVNFFRFARLILDVCLDVLRDLIQSKISGGERELTKKIALNRNIILRSCRLSDNQENIIFPSNNGVVQYKSLDFTLIYLICRNVLHEEIETDSIKNKRWGKRPSPWDTSLLAAIERIRECRNEFFAHATSSEMTNMSFKSLWMNIESSIDIINDHLDPTVASGNYKNIMEKLKTSSTDPKLREALIEKIKLEKICDLNFEKEVRTDVMLRDIVDMRRTYSMKSLEVASSLCSAQMDSALGASFRASTGNLIDSSYDIEINHNFSSSRSSFQSCSNILNFDPQSEHDHGGLCRSERYSCSCYHCGNREVNSSQLSNLELFNQELEHRSEMPRTKSFIDPYTNRKNITLGKSYEELWPYDIDCIHHQHDMDTRTTNGIMQRSLSHNQPFHTPPQWFVQENPLQRETRNVSDISQRNTDPFPSQRTSFEKVTSPSRHIQQTLPLVEVQSEPFQTDLERTKYETGHQTMTDIDQKMEFEVTLMVKDGDYGFTVSEQNGKRKACVGDVKKNGSAYLNGRLKKGDEITHVNGINTTSFPRHIVVKLIMQTLKNEFVTLGIRRWLIGNTNTNEQFFQVNQRRTESYGFTLHKMQSVMNKLATNDPAERHSCFREEDRILAANGVDISHMHPDDIYKLIKKTGSSITLKVEYPNGKLYVTVEHVSVYQ</sequence>
<dbReference type="Pfam" id="PF00595">
    <property type="entry name" value="PDZ"/>
    <property type="match status" value="2"/>
</dbReference>
<keyword evidence="3" id="KW-1185">Reference proteome</keyword>
<dbReference type="PANTHER" id="PTHR10316:SF40">
    <property type="entry name" value="LD27118P"/>
    <property type="match status" value="1"/>
</dbReference>
<dbReference type="SMART" id="SM00228">
    <property type="entry name" value="PDZ"/>
    <property type="match status" value="2"/>
</dbReference>
<dbReference type="InterPro" id="IPR041249">
    <property type="entry name" value="HEPN_DZIP3"/>
</dbReference>
<dbReference type="PROSITE" id="PS50106">
    <property type="entry name" value="PDZ"/>
    <property type="match status" value="2"/>
</dbReference>
<evidence type="ECO:0000313" key="5">
    <source>
        <dbReference type="RefSeq" id="XP_022286488.1"/>
    </source>
</evidence>
<dbReference type="Proteomes" id="UP000694844">
    <property type="component" value="Chromosome 6"/>
</dbReference>
<feature type="domain" description="PDZ" evidence="2">
    <location>
        <begin position="634"/>
        <end position="712"/>
    </location>
</feature>
<dbReference type="Gene3D" id="2.30.42.10">
    <property type="match status" value="2"/>
</dbReference>
<feature type="region of interest" description="Disordered" evidence="1">
    <location>
        <begin position="472"/>
        <end position="500"/>
    </location>
</feature>
<proteinExistence type="predicted"/>
<dbReference type="RefSeq" id="XP_022286489.1">
    <property type="nucleotide sequence ID" value="XM_022430781.1"/>
</dbReference>
<dbReference type="GO" id="GO:0005737">
    <property type="term" value="C:cytoplasm"/>
    <property type="evidence" value="ECO:0007669"/>
    <property type="project" value="TreeGrafter"/>
</dbReference>
<dbReference type="Pfam" id="PF18738">
    <property type="entry name" value="HEPN_DZIP3"/>
    <property type="match status" value="1"/>
</dbReference>
<evidence type="ECO:0000313" key="7">
    <source>
        <dbReference type="RefSeq" id="XP_022286490.1"/>
    </source>
</evidence>
<dbReference type="RefSeq" id="XP_022286493.1">
    <property type="nucleotide sequence ID" value="XM_022430785.1"/>
</dbReference>
<evidence type="ECO:0000313" key="4">
    <source>
        <dbReference type="RefSeq" id="XP_022286487.1"/>
    </source>
</evidence>
<accession>A0A8B8A4T1</accession>
<dbReference type="GeneID" id="111099486"/>
<feature type="domain" description="PDZ" evidence="2">
    <location>
        <begin position="541"/>
        <end position="610"/>
    </location>
</feature>
<feature type="region of interest" description="Disordered" evidence="1">
    <location>
        <begin position="1"/>
        <end position="22"/>
    </location>
</feature>